<keyword evidence="1 3" id="KW-0238">DNA-binding</keyword>
<dbReference type="SMART" id="SM00448">
    <property type="entry name" value="REC"/>
    <property type="match status" value="1"/>
</dbReference>
<dbReference type="EMBL" id="BAABAB010000013">
    <property type="protein sequence ID" value="GAA3616774.1"/>
    <property type="molecule type" value="Genomic_DNA"/>
</dbReference>
<evidence type="ECO:0000256" key="1">
    <source>
        <dbReference type="ARBA" id="ARBA00023125"/>
    </source>
</evidence>
<dbReference type="Gene3D" id="6.10.250.690">
    <property type="match status" value="1"/>
</dbReference>
<keyword evidence="7" id="KW-1185">Reference proteome</keyword>
<dbReference type="Pfam" id="PF00072">
    <property type="entry name" value="Response_reg"/>
    <property type="match status" value="1"/>
</dbReference>
<dbReference type="InterPro" id="IPR001867">
    <property type="entry name" value="OmpR/PhoB-type_DNA-bd"/>
</dbReference>
<reference evidence="7" key="1">
    <citation type="journal article" date="2019" name="Int. J. Syst. Evol. Microbiol.">
        <title>The Global Catalogue of Microorganisms (GCM) 10K type strain sequencing project: providing services to taxonomists for standard genome sequencing and annotation.</title>
        <authorList>
            <consortium name="The Broad Institute Genomics Platform"/>
            <consortium name="The Broad Institute Genome Sequencing Center for Infectious Disease"/>
            <person name="Wu L."/>
            <person name="Ma J."/>
        </authorList>
    </citation>
    <scope>NUCLEOTIDE SEQUENCE [LARGE SCALE GENOMIC DNA]</scope>
    <source>
        <strain evidence="7">JCM 16929</strain>
    </source>
</reference>
<dbReference type="Proteomes" id="UP001501490">
    <property type="component" value="Unassembled WGS sequence"/>
</dbReference>
<proteinExistence type="predicted"/>
<dbReference type="PROSITE" id="PS50110">
    <property type="entry name" value="RESPONSE_REGULATORY"/>
    <property type="match status" value="1"/>
</dbReference>
<feature type="modified residue" description="4-aspartylphosphate" evidence="2">
    <location>
        <position position="51"/>
    </location>
</feature>
<keyword evidence="2" id="KW-0597">Phosphoprotein</keyword>
<comment type="caution">
    <text evidence="6">The sequence shown here is derived from an EMBL/GenBank/DDBJ whole genome shotgun (WGS) entry which is preliminary data.</text>
</comment>
<dbReference type="PANTHER" id="PTHR48111:SF36">
    <property type="entry name" value="TRANSCRIPTIONAL REGULATORY PROTEIN CUTR"/>
    <property type="match status" value="1"/>
</dbReference>
<evidence type="ECO:0000256" key="2">
    <source>
        <dbReference type="PROSITE-ProRule" id="PRU00169"/>
    </source>
</evidence>
<dbReference type="Gene3D" id="1.10.10.10">
    <property type="entry name" value="Winged helix-like DNA-binding domain superfamily/Winged helix DNA-binding domain"/>
    <property type="match status" value="1"/>
</dbReference>
<dbReference type="RefSeq" id="WP_344803709.1">
    <property type="nucleotide sequence ID" value="NZ_BAABAB010000013.1"/>
</dbReference>
<evidence type="ECO:0000313" key="7">
    <source>
        <dbReference type="Proteomes" id="UP001501490"/>
    </source>
</evidence>
<gene>
    <name evidence="6" type="ORF">GCM10022236_18640</name>
</gene>
<dbReference type="Pfam" id="PF00486">
    <property type="entry name" value="Trans_reg_C"/>
    <property type="match status" value="1"/>
</dbReference>
<dbReference type="SMART" id="SM00862">
    <property type="entry name" value="Trans_reg_C"/>
    <property type="match status" value="1"/>
</dbReference>
<name>A0ABP6ZU82_9ACTN</name>
<evidence type="ECO:0000259" key="5">
    <source>
        <dbReference type="PROSITE" id="PS51755"/>
    </source>
</evidence>
<protein>
    <submittedName>
        <fullName evidence="6">Response regulator transcription factor</fullName>
    </submittedName>
</protein>
<accession>A0ABP6ZU82</accession>
<dbReference type="InterPro" id="IPR011006">
    <property type="entry name" value="CheY-like_superfamily"/>
</dbReference>
<dbReference type="PANTHER" id="PTHR48111">
    <property type="entry name" value="REGULATOR OF RPOS"/>
    <property type="match status" value="1"/>
</dbReference>
<dbReference type="CDD" id="cd00383">
    <property type="entry name" value="trans_reg_C"/>
    <property type="match status" value="1"/>
</dbReference>
<dbReference type="InterPro" id="IPR036388">
    <property type="entry name" value="WH-like_DNA-bd_sf"/>
</dbReference>
<dbReference type="PROSITE" id="PS51755">
    <property type="entry name" value="OMPR_PHOB"/>
    <property type="match status" value="1"/>
</dbReference>
<dbReference type="SUPFAM" id="SSF52172">
    <property type="entry name" value="CheY-like"/>
    <property type="match status" value="1"/>
</dbReference>
<dbReference type="InterPro" id="IPR039420">
    <property type="entry name" value="WalR-like"/>
</dbReference>
<evidence type="ECO:0000256" key="3">
    <source>
        <dbReference type="PROSITE-ProRule" id="PRU01091"/>
    </source>
</evidence>
<sequence>MRVLVVEDDPNLRTTLVEALRHEGYLVSEADEGGQALSTLATSEIDLVLLDRDLPGMNGDAVCRTMVSIRHPARILMLTAAADMAQRVAGLDLGADDYLAKPFGYPELLARMRALTRRDREQRVPTVWSVGDLTVDTVRRFAERGGRPLRLTPKEFAVLDLLLAADGGYVDVDDLLDQVWEDPLEQSRGVVKVTVYGLRKKLGAPPLIEYEAGFGYRLSGDPPAAGRATASPA</sequence>
<dbReference type="Gene3D" id="3.40.50.2300">
    <property type="match status" value="1"/>
</dbReference>
<evidence type="ECO:0000313" key="6">
    <source>
        <dbReference type="EMBL" id="GAA3616774.1"/>
    </source>
</evidence>
<organism evidence="6 7">
    <name type="scientific">Microlunatus ginsengisoli</name>
    <dbReference type="NCBI Taxonomy" id="363863"/>
    <lineage>
        <taxon>Bacteria</taxon>
        <taxon>Bacillati</taxon>
        <taxon>Actinomycetota</taxon>
        <taxon>Actinomycetes</taxon>
        <taxon>Propionibacteriales</taxon>
        <taxon>Propionibacteriaceae</taxon>
        <taxon>Microlunatus</taxon>
    </lineage>
</organism>
<feature type="domain" description="Response regulatory" evidence="4">
    <location>
        <begin position="2"/>
        <end position="116"/>
    </location>
</feature>
<feature type="domain" description="OmpR/PhoB-type" evidence="5">
    <location>
        <begin position="125"/>
        <end position="220"/>
    </location>
</feature>
<feature type="DNA-binding region" description="OmpR/PhoB-type" evidence="3">
    <location>
        <begin position="125"/>
        <end position="220"/>
    </location>
</feature>
<dbReference type="InterPro" id="IPR001789">
    <property type="entry name" value="Sig_transdc_resp-reg_receiver"/>
</dbReference>
<evidence type="ECO:0000259" key="4">
    <source>
        <dbReference type="PROSITE" id="PS50110"/>
    </source>
</evidence>